<sequence length="53" mass="6311">MYKNGRIQKLVTRDHDSPFYYAGMKEKCLTELLKEAGLNPCDKIDLTEWKKYK</sequence>
<evidence type="ECO:0000313" key="2">
    <source>
        <dbReference type="Proteomes" id="UP000291236"/>
    </source>
</evidence>
<proteinExistence type="predicted"/>
<dbReference type="AlphaFoldDB" id="A0A4P2VU92"/>
<reference evidence="1 2" key="1">
    <citation type="submission" date="2018-12" db="EMBL/GenBank/DDBJ databases">
        <title>Rubrispira sanarue gen. nov., sp., nov., a member of the order Silvanigrellales, isolated from a brackish lake in Hamamatsu Japan.</title>
        <authorList>
            <person name="Maejima Y."/>
            <person name="Iino T."/>
            <person name="Muraguchi Y."/>
            <person name="Fukuda K."/>
            <person name="Nojiri H."/>
            <person name="Ohkuma M."/>
            <person name="Moriuchi R."/>
            <person name="Dohra H."/>
            <person name="Kimbara K."/>
            <person name="Shintani M."/>
        </authorList>
    </citation>
    <scope>NUCLEOTIDE SEQUENCE [LARGE SCALE GENOMIC DNA]</scope>
    <source>
        <strain evidence="1 2">RF1110005</strain>
    </source>
</reference>
<gene>
    <name evidence="1" type="ORF">JCM31447_14680</name>
</gene>
<dbReference type="Proteomes" id="UP000291236">
    <property type="component" value="Chromosome"/>
</dbReference>
<evidence type="ECO:0000313" key="1">
    <source>
        <dbReference type="EMBL" id="BBH53025.1"/>
    </source>
</evidence>
<keyword evidence="2" id="KW-1185">Reference proteome</keyword>
<dbReference type="KEGG" id="sbf:JCM31447_14680"/>
<dbReference type="EMBL" id="AP019368">
    <property type="protein sequence ID" value="BBH53025.1"/>
    <property type="molecule type" value="Genomic_DNA"/>
</dbReference>
<protein>
    <submittedName>
        <fullName evidence="1">Uncharacterized protein</fullName>
    </submittedName>
</protein>
<organism evidence="1 2">
    <name type="scientific">Fluviispira sanaruensis</name>
    <dbReference type="NCBI Taxonomy" id="2493639"/>
    <lineage>
        <taxon>Bacteria</taxon>
        <taxon>Pseudomonadati</taxon>
        <taxon>Bdellovibrionota</taxon>
        <taxon>Oligoflexia</taxon>
        <taxon>Silvanigrellales</taxon>
        <taxon>Silvanigrellaceae</taxon>
        <taxon>Fluviispira</taxon>
    </lineage>
</organism>
<accession>A0A4P2VU92</accession>
<name>A0A4P2VU92_FLUSA</name>